<reference evidence="1" key="1">
    <citation type="submission" date="2022-03" db="EMBL/GenBank/DDBJ databases">
        <authorList>
            <person name="Lindestad O."/>
        </authorList>
    </citation>
    <scope>NUCLEOTIDE SEQUENCE</scope>
</reference>
<feature type="non-terminal residue" evidence="1">
    <location>
        <position position="1"/>
    </location>
</feature>
<accession>A0A8S4QSR7</accession>
<sequence length="100" mass="11551">LDYKLLVEQPSVERFTSHILGIIKPENVGLLTKFLRTLPPAFKIPVSVNSLYTMWLTRYFFSEGITGDKKWMQAWRQCASYFTKLAKEELVKLVAATCFS</sequence>
<protein>
    <submittedName>
        <fullName evidence="1">Jg3079 protein</fullName>
    </submittedName>
</protein>
<dbReference type="Proteomes" id="UP000838756">
    <property type="component" value="Unassembled WGS sequence"/>
</dbReference>
<name>A0A8S4QSR7_9NEOP</name>
<evidence type="ECO:0000313" key="1">
    <source>
        <dbReference type="EMBL" id="CAH2215947.1"/>
    </source>
</evidence>
<dbReference type="EMBL" id="CAKXAJ010013478">
    <property type="protein sequence ID" value="CAH2215947.1"/>
    <property type="molecule type" value="Genomic_DNA"/>
</dbReference>
<organism evidence="1 2">
    <name type="scientific">Pararge aegeria aegeria</name>
    <dbReference type="NCBI Taxonomy" id="348720"/>
    <lineage>
        <taxon>Eukaryota</taxon>
        <taxon>Metazoa</taxon>
        <taxon>Ecdysozoa</taxon>
        <taxon>Arthropoda</taxon>
        <taxon>Hexapoda</taxon>
        <taxon>Insecta</taxon>
        <taxon>Pterygota</taxon>
        <taxon>Neoptera</taxon>
        <taxon>Endopterygota</taxon>
        <taxon>Lepidoptera</taxon>
        <taxon>Glossata</taxon>
        <taxon>Ditrysia</taxon>
        <taxon>Papilionoidea</taxon>
        <taxon>Nymphalidae</taxon>
        <taxon>Satyrinae</taxon>
        <taxon>Satyrini</taxon>
        <taxon>Parargina</taxon>
        <taxon>Pararge</taxon>
    </lineage>
</organism>
<evidence type="ECO:0000313" key="2">
    <source>
        <dbReference type="Proteomes" id="UP000838756"/>
    </source>
</evidence>
<gene>
    <name evidence="1" type="primary">jg3079</name>
    <name evidence="1" type="ORF">PAEG_LOCUS4026</name>
</gene>
<dbReference type="OrthoDB" id="19988at2759"/>
<comment type="caution">
    <text evidence="1">The sequence shown here is derived from an EMBL/GenBank/DDBJ whole genome shotgun (WGS) entry which is preliminary data.</text>
</comment>
<keyword evidence="2" id="KW-1185">Reference proteome</keyword>
<feature type="non-terminal residue" evidence="1">
    <location>
        <position position="100"/>
    </location>
</feature>
<dbReference type="AlphaFoldDB" id="A0A8S4QSR7"/>
<proteinExistence type="predicted"/>